<dbReference type="RefSeq" id="YP_010113097.1">
    <property type="nucleotide sequence ID" value="NC_055899.1"/>
</dbReference>
<dbReference type="KEGG" id="vg:65131600"/>
<reference evidence="2 3" key="1">
    <citation type="submission" date="2020-07" db="EMBL/GenBank/DDBJ databases">
        <title>Taxonomic proposal: Crassvirales, a new order of highly abundant and diverse bacterial viruses.</title>
        <authorList>
            <person name="Shkoporov A.N."/>
            <person name="Stockdale S.R."/>
            <person name="Guerin E."/>
            <person name="Ross R.P."/>
            <person name="Hill C."/>
        </authorList>
    </citation>
    <scope>NUCLEOTIDE SEQUENCE [LARGE SCALE GENOMIC DNA]</scope>
</reference>
<feature type="transmembrane region" description="Helical" evidence="1">
    <location>
        <begin position="28"/>
        <end position="49"/>
    </location>
</feature>
<dbReference type="Proteomes" id="UP000593974">
    <property type="component" value="Segment"/>
</dbReference>
<evidence type="ECO:0000313" key="2">
    <source>
        <dbReference type="EMBL" id="QOR57457.1"/>
    </source>
</evidence>
<keyword evidence="1" id="KW-0812">Transmembrane</keyword>
<proteinExistence type="predicted"/>
<keyword evidence="3" id="KW-1185">Reference proteome</keyword>
<dbReference type="GeneID" id="65131600"/>
<keyword evidence="1" id="KW-0472">Membrane</keyword>
<name>A0A7M1RSQ2_9CAUD</name>
<evidence type="ECO:0000313" key="3">
    <source>
        <dbReference type="Proteomes" id="UP000593974"/>
    </source>
</evidence>
<accession>A0A7M1RSQ2</accession>
<dbReference type="EMBL" id="MT774406">
    <property type="protein sequence ID" value="QOR57457.1"/>
    <property type="molecule type" value="Genomic_DNA"/>
</dbReference>
<organism evidence="2 3">
    <name type="scientific">uncultured phage cr124_1</name>
    <dbReference type="NCBI Taxonomy" id="2772090"/>
    <lineage>
        <taxon>Viruses</taxon>
        <taxon>Duplodnaviria</taxon>
        <taxon>Heunggongvirae</taxon>
        <taxon>Uroviricota</taxon>
        <taxon>Caudoviricetes</taxon>
        <taxon>Crassvirales</taxon>
        <taxon>Suoliviridae</taxon>
        <taxon>Oafivirinae</taxon>
        <taxon>Burzaovirus</taxon>
        <taxon>Burzaovirus faecalis</taxon>
    </lineage>
</organism>
<sequence>MTSLLLLILSIFVALGFARYNKSNKLFWIILVSLLLGFTGKSMVNYAFVDHKSEASTVKSSANPMLAPTCSFQALEPSEGAGTCAETKPAGKDTIVVDTVTVLNLGEDEHINVLTKPPRDWLKTNFIFDTS</sequence>
<keyword evidence="1" id="KW-1133">Transmembrane helix</keyword>
<protein>
    <submittedName>
        <fullName evidence="2">Uncharacterized protein</fullName>
    </submittedName>
</protein>
<evidence type="ECO:0000256" key="1">
    <source>
        <dbReference type="SAM" id="Phobius"/>
    </source>
</evidence>